<comment type="caution">
    <text evidence="1">The sequence shown here is derived from an EMBL/GenBank/DDBJ whole genome shotgun (WGS) entry which is preliminary data.</text>
</comment>
<proteinExistence type="predicted"/>
<gene>
    <name evidence="1" type="ORF">SNAT2548_LOCUS27059</name>
</gene>
<evidence type="ECO:0000313" key="2">
    <source>
        <dbReference type="Proteomes" id="UP000604046"/>
    </source>
</evidence>
<protein>
    <submittedName>
        <fullName evidence="1">Uncharacterized protein</fullName>
    </submittedName>
</protein>
<accession>A0A812SF96</accession>
<name>A0A812SF96_9DINO</name>
<sequence length="162" mass="17171">MTTAWLAATEVKLNARSEYLTCAISALRAVVCAVMDSQGSSPMCTSCKVLLIIGCTLGGARALAPFTAEAIPDWPKVCSRARMGRTSLAAEGKLRLGNVAGEPEQGVVRERFVNDTPCVTVPNDTIAWIPVALSRIWLASTQVTCSPGFTGVDLEPAWQSLS</sequence>
<keyword evidence="2" id="KW-1185">Reference proteome</keyword>
<reference evidence="1" key="1">
    <citation type="submission" date="2021-02" db="EMBL/GenBank/DDBJ databases">
        <authorList>
            <person name="Dougan E. K."/>
            <person name="Rhodes N."/>
            <person name="Thang M."/>
            <person name="Chan C."/>
        </authorList>
    </citation>
    <scope>NUCLEOTIDE SEQUENCE</scope>
</reference>
<dbReference type="Proteomes" id="UP000604046">
    <property type="component" value="Unassembled WGS sequence"/>
</dbReference>
<organism evidence="1 2">
    <name type="scientific">Symbiodinium natans</name>
    <dbReference type="NCBI Taxonomy" id="878477"/>
    <lineage>
        <taxon>Eukaryota</taxon>
        <taxon>Sar</taxon>
        <taxon>Alveolata</taxon>
        <taxon>Dinophyceae</taxon>
        <taxon>Suessiales</taxon>
        <taxon>Symbiodiniaceae</taxon>
        <taxon>Symbiodinium</taxon>
    </lineage>
</organism>
<dbReference type="AlphaFoldDB" id="A0A812SF96"/>
<dbReference type="EMBL" id="CAJNDS010002453">
    <property type="protein sequence ID" value="CAE7481965.1"/>
    <property type="molecule type" value="Genomic_DNA"/>
</dbReference>
<evidence type="ECO:0000313" key="1">
    <source>
        <dbReference type="EMBL" id="CAE7481965.1"/>
    </source>
</evidence>